<accession>A0ABC9XDQ3</accession>
<gene>
    <name evidence="2" type="ORF">GRJ2_001984200</name>
</gene>
<evidence type="ECO:0000313" key="2">
    <source>
        <dbReference type="EMBL" id="GAB0195189.1"/>
    </source>
</evidence>
<dbReference type="PRINTS" id="PR01345">
    <property type="entry name" value="CERVTRCPTASE"/>
</dbReference>
<dbReference type="InterPro" id="IPR043502">
    <property type="entry name" value="DNA/RNA_pol_sf"/>
</dbReference>
<organism evidence="2 3">
    <name type="scientific">Grus japonensis</name>
    <name type="common">Japanese crane</name>
    <name type="synonym">Red-crowned crane</name>
    <dbReference type="NCBI Taxonomy" id="30415"/>
    <lineage>
        <taxon>Eukaryota</taxon>
        <taxon>Metazoa</taxon>
        <taxon>Chordata</taxon>
        <taxon>Craniata</taxon>
        <taxon>Vertebrata</taxon>
        <taxon>Euteleostomi</taxon>
        <taxon>Archelosauria</taxon>
        <taxon>Archosauria</taxon>
        <taxon>Dinosauria</taxon>
        <taxon>Saurischia</taxon>
        <taxon>Theropoda</taxon>
        <taxon>Coelurosauria</taxon>
        <taxon>Aves</taxon>
        <taxon>Neognathae</taxon>
        <taxon>Neoaves</taxon>
        <taxon>Gruiformes</taxon>
        <taxon>Gruidae</taxon>
        <taxon>Grus</taxon>
    </lineage>
</organism>
<dbReference type="AlphaFoldDB" id="A0ABC9XDQ3"/>
<keyword evidence="3" id="KW-1185">Reference proteome</keyword>
<dbReference type="PROSITE" id="PS50878">
    <property type="entry name" value="RT_POL"/>
    <property type="match status" value="1"/>
</dbReference>
<evidence type="ECO:0000259" key="1">
    <source>
        <dbReference type="PROSITE" id="PS50878"/>
    </source>
</evidence>
<evidence type="ECO:0000313" key="3">
    <source>
        <dbReference type="Proteomes" id="UP001623348"/>
    </source>
</evidence>
<reference evidence="2 3" key="1">
    <citation type="submission" date="2024-06" db="EMBL/GenBank/DDBJ databases">
        <title>The draft genome of Grus japonensis, version 3.</title>
        <authorList>
            <person name="Nabeshima K."/>
            <person name="Suzuki S."/>
            <person name="Onuma M."/>
        </authorList>
    </citation>
    <scope>NUCLEOTIDE SEQUENCE [LARGE SCALE GENOMIC DNA]</scope>
    <source>
        <strain evidence="2 3">451A</strain>
    </source>
</reference>
<dbReference type="EMBL" id="BAAFJT010000012">
    <property type="protein sequence ID" value="GAB0195189.1"/>
    <property type="molecule type" value="Genomic_DNA"/>
</dbReference>
<comment type="caution">
    <text evidence="2">The sequence shown here is derived from an EMBL/GenBank/DDBJ whole genome shotgun (WGS) entry which is preliminary data.</text>
</comment>
<dbReference type="SUPFAM" id="SSF56672">
    <property type="entry name" value="DNA/RNA polymerases"/>
    <property type="match status" value="1"/>
</dbReference>
<protein>
    <submittedName>
        <fullName evidence="2">Triadin</fullName>
    </submittedName>
</protein>
<feature type="domain" description="Reverse transcriptase" evidence="1">
    <location>
        <begin position="1"/>
        <end position="213"/>
    </location>
</feature>
<dbReference type="PANTHER" id="PTHR33332">
    <property type="entry name" value="REVERSE TRANSCRIPTASE DOMAIN-CONTAINING PROTEIN"/>
    <property type="match status" value="1"/>
</dbReference>
<name>A0ABC9XDQ3_GRUJA</name>
<dbReference type="Pfam" id="PF00078">
    <property type="entry name" value="RVT_1"/>
    <property type="match status" value="1"/>
</dbReference>
<sequence>MEQILLETTLRHMENKEVIGNSQHGFTKGKSCLTNLMAFFNGVTVLVDKGRTTDVIYLDLCKAFDAVLHDILVSKLERHGFDEWTTRWIRNWLDGHTQRLVVNGSVSKWRMVTSGIPQGLVLGPALFNISVGDVDSGIECTLNKFADDTKLCGVVDTLEGRDAIQGDLDRLERWACANCMKFNKAKCKVQHNYRLGREWIESSSEEKDLGVLIDEKLNMSWQCALAAQKANRVLGCIKRGVTSRSREVILPLYSALVRPPLEYCIQLWGPQYRRDMELLEQVQRRAMKLIRGMEHLSYEDRLRELGLLSLEKRRLWGDLIAAYQYLKGAYRKDGEGLFIRECSDGTRGNGFKLKEGRFRLDVRKKFFTVRVVRHWHRLPREVVDAPSLEVLKTRLDGALGNVV</sequence>
<dbReference type="InterPro" id="IPR000477">
    <property type="entry name" value="RT_dom"/>
</dbReference>
<proteinExistence type="predicted"/>
<dbReference type="Proteomes" id="UP001623348">
    <property type="component" value="Unassembled WGS sequence"/>
</dbReference>